<dbReference type="Pfam" id="PF02771">
    <property type="entry name" value="Acyl-CoA_dh_N"/>
    <property type="match status" value="1"/>
</dbReference>
<dbReference type="GO" id="GO:0005737">
    <property type="term" value="C:cytoplasm"/>
    <property type="evidence" value="ECO:0007669"/>
    <property type="project" value="TreeGrafter"/>
</dbReference>
<dbReference type="PANTHER" id="PTHR48083">
    <property type="entry name" value="MEDIUM-CHAIN SPECIFIC ACYL-COA DEHYDROGENASE, MITOCHONDRIAL-RELATED"/>
    <property type="match status" value="1"/>
</dbReference>
<dbReference type="SUPFAM" id="SSF47203">
    <property type="entry name" value="Acyl-CoA dehydrogenase C-terminal domain-like"/>
    <property type="match status" value="1"/>
</dbReference>
<dbReference type="Proteomes" id="UP000479756">
    <property type="component" value="Unassembled WGS sequence"/>
</dbReference>
<proteinExistence type="inferred from homology"/>
<name>A0A7C9PQD7_9MICO</name>
<evidence type="ECO:0000313" key="5">
    <source>
        <dbReference type="EMBL" id="NEM92548.1"/>
    </source>
</evidence>
<evidence type="ECO:0000313" key="6">
    <source>
        <dbReference type="Proteomes" id="UP000479756"/>
    </source>
</evidence>
<dbReference type="InterPro" id="IPR013786">
    <property type="entry name" value="AcylCoA_DH/ox_N"/>
</dbReference>
<evidence type="ECO:0000259" key="3">
    <source>
        <dbReference type="Pfam" id="PF02771"/>
    </source>
</evidence>
<dbReference type="Gene3D" id="2.40.110.10">
    <property type="entry name" value="Butyryl-CoA Dehydrogenase, subunit A, domain 2"/>
    <property type="match status" value="1"/>
</dbReference>
<dbReference type="PIRSF" id="PIRSF016578">
    <property type="entry name" value="HsaA"/>
    <property type="match status" value="1"/>
</dbReference>
<dbReference type="Pfam" id="PF08028">
    <property type="entry name" value="Acyl-CoA_dh_2"/>
    <property type="match status" value="1"/>
</dbReference>
<dbReference type="InterPro" id="IPR046373">
    <property type="entry name" value="Acyl-CoA_Oxase/DH_mid-dom_sf"/>
</dbReference>
<keyword evidence="6" id="KW-1185">Reference proteome</keyword>
<dbReference type="InterPro" id="IPR037069">
    <property type="entry name" value="AcylCoA_DH/ox_N_sf"/>
</dbReference>
<sequence>MSTPPPTDQELLDRFAPYFAAIAEGAAAREASGELPLAEVEALRLAGFGAVRLPREWGGSGASLRQLFLLLRTLGAADSNIPQALRQHIYWVELLLHRPDAPGNAAWVRHVAAGELFGNGTTEPLGSALGHIGTVLSRHEDGRLRLNGRKIYGTGNSYAQWVPVAAVDERGIPVSPIVAVDRAGVTITNDWNGFGQRTTATGSSVFDDVVIDDDEVFAWDTEGASRAAAGLHQAVLFSALAGVLEAGARDITAILRAKRRVFFTGTGELPKDDAVVQEHVGRARAAADTAALLVDGIARALEDAWVLWNDPAVPAARADEAFVAVELIVGSVQVTLSELALDTTAHLLDVLGASSLDRGLALDRHWRNARALASHNPYPFRARVLGDHELNGTPPAAFAVARDVGDKVEAAPAS</sequence>
<organism evidence="5 6">
    <name type="scientific">Galbitalea soli</name>
    <dbReference type="NCBI Taxonomy" id="1268042"/>
    <lineage>
        <taxon>Bacteria</taxon>
        <taxon>Bacillati</taxon>
        <taxon>Actinomycetota</taxon>
        <taxon>Actinomycetes</taxon>
        <taxon>Micrococcales</taxon>
        <taxon>Microbacteriaceae</taxon>
        <taxon>Galbitalea</taxon>
    </lineage>
</organism>
<evidence type="ECO:0000256" key="2">
    <source>
        <dbReference type="ARBA" id="ARBA00049661"/>
    </source>
</evidence>
<dbReference type="InterPro" id="IPR009100">
    <property type="entry name" value="AcylCoA_DH/oxidase_NM_dom_sf"/>
</dbReference>
<keyword evidence="1" id="KW-0560">Oxidoreductase</keyword>
<comment type="caution">
    <text evidence="5">The sequence shown here is derived from an EMBL/GenBank/DDBJ whole genome shotgun (WGS) entry which is preliminary data.</text>
</comment>
<feature type="domain" description="Acyl-CoA dehydrogenase C-terminal" evidence="4">
    <location>
        <begin position="250"/>
        <end position="376"/>
    </location>
</feature>
<dbReference type="Gene3D" id="1.20.140.10">
    <property type="entry name" value="Butyryl-CoA Dehydrogenase, subunit A, domain 3"/>
    <property type="match status" value="1"/>
</dbReference>
<dbReference type="Gene3D" id="1.10.540.10">
    <property type="entry name" value="Acyl-CoA dehydrogenase/oxidase, N-terminal domain"/>
    <property type="match status" value="1"/>
</dbReference>
<dbReference type="EMBL" id="JAAGWZ010000005">
    <property type="protein sequence ID" value="NEM92548.1"/>
    <property type="molecule type" value="Genomic_DNA"/>
</dbReference>
<dbReference type="RefSeq" id="WP_163474597.1">
    <property type="nucleotide sequence ID" value="NZ_JAAGWZ010000005.1"/>
</dbReference>
<dbReference type="PANTHER" id="PTHR48083:SF19">
    <property type="entry name" value="FLAVIN-DEPENDENT MONOOXYGENASE, OXYGENASE SUBUNIT HSAA"/>
    <property type="match status" value="1"/>
</dbReference>
<evidence type="ECO:0000259" key="4">
    <source>
        <dbReference type="Pfam" id="PF08028"/>
    </source>
</evidence>
<comment type="similarity">
    <text evidence="2">Belongs to the HpaH/HsaA monooxygenase family.</text>
</comment>
<dbReference type="AlphaFoldDB" id="A0A7C9PQD7"/>
<dbReference type="GO" id="GO:0050660">
    <property type="term" value="F:flavin adenine dinucleotide binding"/>
    <property type="evidence" value="ECO:0007669"/>
    <property type="project" value="InterPro"/>
</dbReference>
<dbReference type="InterPro" id="IPR050741">
    <property type="entry name" value="Acyl-CoA_dehydrogenase"/>
</dbReference>
<gene>
    <name evidence="5" type="ORF">G3T37_14445</name>
</gene>
<accession>A0A7C9PQD7</accession>
<evidence type="ECO:0000256" key="1">
    <source>
        <dbReference type="ARBA" id="ARBA00023002"/>
    </source>
</evidence>
<reference evidence="5 6" key="1">
    <citation type="journal article" date="2014" name="Int. J. Syst. Evol. Microbiol.">
        <title>Description of Galbitalea soli gen. nov., sp. nov., and Frondihabitans sucicola sp. nov.</title>
        <authorList>
            <person name="Kim S.J."/>
            <person name="Lim J.M."/>
            <person name="Ahn J.H."/>
            <person name="Weon H.Y."/>
            <person name="Hamada M."/>
            <person name="Suzuki K."/>
            <person name="Ahn T.Y."/>
            <person name="Kwon S.W."/>
        </authorList>
    </citation>
    <scope>NUCLEOTIDE SEQUENCE [LARGE SCALE GENOMIC DNA]</scope>
    <source>
        <strain evidence="5 6">NBRC 108727</strain>
    </source>
</reference>
<dbReference type="InterPro" id="IPR013107">
    <property type="entry name" value="Acyl-CoA_DH_C"/>
</dbReference>
<dbReference type="GO" id="GO:0016712">
    <property type="term" value="F:oxidoreductase activity, acting on paired donors, with incorporation or reduction of molecular oxygen, reduced flavin or flavoprotein as one donor, and incorporation of one atom of oxygen"/>
    <property type="evidence" value="ECO:0007669"/>
    <property type="project" value="TreeGrafter"/>
</dbReference>
<dbReference type="GO" id="GO:0033539">
    <property type="term" value="P:fatty acid beta-oxidation using acyl-CoA dehydrogenase"/>
    <property type="evidence" value="ECO:0007669"/>
    <property type="project" value="TreeGrafter"/>
</dbReference>
<dbReference type="GO" id="GO:0003995">
    <property type="term" value="F:acyl-CoA dehydrogenase activity"/>
    <property type="evidence" value="ECO:0007669"/>
    <property type="project" value="TreeGrafter"/>
</dbReference>
<feature type="domain" description="Acyl-CoA dehydrogenase/oxidase N-terminal" evidence="3">
    <location>
        <begin position="21"/>
        <end position="98"/>
    </location>
</feature>
<dbReference type="SUPFAM" id="SSF56645">
    <property type="entry name" value="Acyl-CoA dehydrogenase NM domain-like"/>
    <property type="match status" value="1"/>
</dbReference>
<protein>
    <submittedName>
        <fullName evidence="5">Acyl-CoA dehydrogenase</fullName>
    </submittedName>
</protein>
<dbReference type="InterPro" id="IPR036250">
    <property type="entry name" value="AcylCo_DH-like_C"/>
</dbReference>